<dbReference type="Proteomes" id="UP000230639">
    <property type="component" value="Chromosome"/>
</dbReference>
<name>A0A2I5HPG9_SALDZ</name>
<sequence>MIRSGRKGEPHREGWQPEGSGCGSNFVQINTVSIIIKRLVSQGESFGLVILKPGVLDLSAIGVKGNLSSGGDKAVWAIDDTCEAHGLRL</sequence>
<dbReference type="AlphaFoldDB" id="A0A2I5HPG9"/>
<protein>
    <submittedName>
        <fullName evidence="2">Uncharacterized protein</fullName>
    </submittedName>
</protein>
<feature type="compositionally biased region" description="Basic and acidic residues" evidence="1">
    <location>
        <begin position="1"/>
        <end position="15"/>
    </location>
</feature>
<evidence type="ECO:0000256" key="1">
    <source>
        <dbReference type="SAM" id="MobiDB-lite"/>
    </source>
</evidence>
<organism evidence="2 3">
    <name type="scientific">Salmonella diarizonae</name>
    <dbReference type="NCBI Taxonomy" id="59204"/>
    <lineage>
        <taxon>Bacteria</taxon>
        <taxon>Pseudomonadati</taxon>
        <taxon>Pseudomonadota</taxon>
        <taxon>Gammaproteobacteria</taxon>
        <taxon>Enterobacterales</taxon>
        <taxon>Enterobacteriaceae</taxon>
        <taxon>Salmonella</taxon>
    </lineage>
</organism>
<proteinExistence type="predicted"/>
<accession>A0A2I5HPG9</accession>
<gene>
    <name evidence="2" type="ORF">CNQ75_25020</name>
</gene>
<reference evidence="2 3" key="1">
    <citation type="submission" date="2017-09" db="EMBL/GenBank/DDBJ databases">
        <title>Complete genome of Salmonella enterica subsp. diarizonae isolated from stool of a patient with bacterial enteropathy.</title>
        <authorList>
            <person name="Zhou J."/>
            <person name="Chen Q."/>
            <person name="Guo L."/>
            <person name="Fan J."/>
        </authorList>
    </citation>
    <scope>NUCLEOTIDE SEQUENCE [LARGE SCALE GENOMIC DNA]</scope>
    <source>
        <strain evidence="2 3">HZS154</strain>
    </source>
</reference>
<feature type="region of interest" description="Disordered" evidence="1">
    <location>
        <begin position="1"/>
        <end position="23"/>
    </location>
</feature>
<dbReference type="EMBL" id="CP023345">
    <property type="protein sequence ID" value="ATW57464.1"/>
    <property type="molecule type" value="Genomic_DNA"/>
</dbReference>
<evidence type="ECO:0000313" key="2">
    <source>
        <dbReference type="EMBL" id="ATW57464.1"/>
    </source>
</evidence>
<evidence type="ECO:0000313" key="3">
    <source>
        <dbReference type="Proteomes" id="UP000230639"/>
    </source>
</evidence>